<evidence type="ECO:0000313" key="1">
    <source>
        <dbReference type="EMBL" id="MFB9529542.1"/>
    </source>
</evidence>
<dbReference type="Proteomes" id="UP001589646">
    <property type="component" value="Unassembled WGS sequence"/>
</dbReference>
<organism evidence="1 2">
    <name type="scientific">Nonomuraea roseola</name>
    <dbReference type="NCBI Taxonomy" id="46179"/>
    <lineage>
        <taxon>Bacteria</taxon>
        <taxon>Bacillati</taxon>
        <taxon>Actinomycetota</taxon>
        <taxon>Actinomycetes</taxon>
        <taxon>Streptosporangiales</taxon>
        <taxon>Streptosporangiaceae</taxon>
        <taxon>Nonomuraea</taxon>
    </lineage>
</organism>
<evidence type="ECO:0000313" key="2">
    <source>
        <dbReference type="Proteomes" id="UP001589646"/>
    </source>
</evidence>
<name>A0ABV5Q226_9ACTN</name>
<sequence>MRKIVAGLSVSPDGVVDSPETWHFSFMNEEVSTVVRAIQAEADALLLDRATDESSAEVWPY</sequence>
<proteinExistence type="predicted"/>
<dbReference type="RefSeq" id="WP_346128209.1">
    <property type="nucleotide sequence ID" value="NZ_BAAAXC010000015.1"/>
</dbReference>
<reference evidence="1 2" key="1">
    <citation type="submission" date="2024-09" db="EMBL/GenBank/DDBJ databases">
        <authorList>
            <person name="Sun Q."/>
            <person name="Mori K."/>
        </authorList>
    </citation>
    <scope>NUCLEOTIDE SEQUENCE [LARGE SCALE GENOMIC DNA]</scope>
    <source>
        <strain evidence="1 2">JCM 3323</strain>
    </source>
</reference>
<dbReference type="EMBL" id="JBHMCE010000007">
    <property type="protein sequence ID" value="MFB9529542.1"/>
    <property type="molecule type" value="Genomic_DNA"/>
</dbReference>
<gene>
    <name evidence="1" type="ORF">ACFFRN_23315</name>
</gene>
<accession>A0ABV5Q226</accession>
<keyword evidence="2" id="KW-1185">Reference proteome</keyword>
<comment type="caution">
    <text evidence="1">The sequence shown here is derived from an EMBL/GenBank/DDBJ whole genome shotgun (WGS) entry which is preliminary data.</text>
</comment>
<protein>
    <submittedName>
        <fullName evidence="1">Uncharacterized protein</fullName>
    </submittedName>
</protein>